<comment type="subunit">
    <text evidence="20">Homodimer. The monomeric form is inactive while the homodimer is active.</text>
</comment>
<dbReference type="SUPFAM" id="SSF52025">
    <property type="entry name" value="PA domain"/>
    <property type="match status" value="1"/>
</dbReference>
<dbReference type="GO" id="GO:0006508">
    <property type="term" value="P:proteolysis"/>
    <property type="evidence" value="ECO:0007669"/>
    <property type="project" value="UniProtKB-KW"/>
</dbReference>
<evidence type="ECO:0000256" key="4">
    <source>
        <dbReference type="ARBA" id="ARBA00004613"/>
    </source>
</evidence>
<evidence type="ECO:0000256" key="10">
    <source>
        <dbReference type="ARBA" id="ARBA00022723"/>
    </source>
</evidence>
<dbReference type="GO" id="GO:0005615">
    <property type="term" value="C:extracellular space"/>
    <property type="evidence" value="ECO:0007669"/>
    <property type="project" value="TreeGrafter"/>
</dbReference>
<evidence type="ECO:0000256" key="6">
    <source>
        <dbReference type="ARBA" id="ARBA00014116"/>
    </source>
</evidence>
<evidence type="ECO:0000256" key="8">
    <source>
        <dbReference type="ARBA" id="ARBA00022645"/>
    </source>
</evidence>
<keyword evidence="25" id="KW-1185">Reference proteome</keyword>
<evidence type="ECO:0000256" key="13">
    <source>
        <dbReference type="ARBA" id="ARBA00022824"/>
    </source>
</evidence>
<keyword evidence="15" id="KW-0333">Golgi apparatus</keyword>
<dbReference type="GO" id="GO:0046872">
    <property type="term" value="F:metal ion binding"/>
    <property type="evidence" value="ECO:0007669"/>
    <property type="project" value="UniProtKB-KW"/>
</dbReference>
<evidence type="ECO:0000256" key="9">
    <source>
        <dbReference type="ARBA" id="ARBA00022670"/>
    </source>
</evidence>
<evidence type="ECO:0000256" key="18">
    <source>
        <dbReference type="ARBA" id="ARBA00023180"/>
    </source>
</evidence>
<evidence type="ECO:0000256" key="11">
    <source>
        <dbReference type="ARBA" id="ARBA00022729"/>
    </source>
</evidence>
<evidence type="ECO:0000256" key="14">
    <source>
        <dbReference type="ARBA" id="ARBA00022833"/>
    </source>
</evidence>
<feature type="domain" description="Peptidase M28" evidence="23">
    <location>
        <begin position="277"/>
        <end position="462"/>
    </location>
</feature>
<evidence type="ECO:0000256" key="15">
    <source>
        <dbReference type="ARBA" id="ARBA00023034"/>
    </source>
</evidence>
<keyword evidence="10" id="KW-0479">Metal-binding</keyword>
<evidence type="ECO:0000256" key="16">
    <source>
        <dbReference type="ARBA" id="ARBA00023049"/>
    </source>
</evidence>
<keyword evidence="16" id="KW-0482">Metalloprotease</keyword>
<dbReference type="FunFam" id="3.50.30.30:FF:000009">
    <property type="entry name" value="Carboxypeptidase Q"/>
    <property type="match status" value="1"/>
</dbReference>
<dbReference type="SUPFAM" id="SSF53187">
    <property type="entry name" value="Zn-dependent exopeptidases"/>
    <property type="match status" value="1"/>
</dbReference>
<evidence type="ECO:0000259" key="23">
    <source>
        <dbReference type="Pfam" id="PF04389"/>
    </source>
</evidence>
<dbReference type="Pfam" id="PF04389">
    <property type="entry name" value="Peptidase_M28"/>
    <property type="match status" value="1"/>
</dbReference>
<keyword evidence="12" id="KW-0378">Hydrolase</keyword>
<keyword evidence="19" id="KW-0458">Lysosome</keyword>
<evidence type="ECO:0000256" key="2">
    <source>
        <dbReference type="ARBA" id="ARBA00004371"/>
    </source>
</evidence>
<organism evidence="24 25">
    <name type="scientific">Rhynocoris fuscipes</name>
    <dbReference type="NCBI Taxonomy" id="488301"/>
    <lineage>
        <taxon>Eukaryota</taxon>
        <taxon>Metazoa</taxon>
        <taxon>Ecdysozoa</taxon>
        <taxon>Arthropoda</taxon>
        <taxon>Hexapoda</taxon>
        <taxon>Insecta</taxon>
        <taxon>Pterygota</taxon>
        <taxon>Neoptera</taxon>
        <taxon>Paraneoptera</taxon>
        <taxon>Hemiptera</taxon>
        <taxon>Heteroptera</taxon>
        <taxon>Panheteroptera</taxon>
        <taxon>Cimicomorpha</taxon>
        <taxon>Reduviidae</taxon>
        <taxon>Harpactorinae</taxon>
        <taxon>Harpactorini</taxon>
        <taxon>Rhynocoris</taxon>
    </lineage>
</organism>
<keyword evidence="7" id="KW-0964">Secreted</keyword>
<evidence type="ECO:0000256" key="21">
    <source>
        <dbReference type="ARBA" id="ARBA00033328"/>
    </source>
</evidence>
<evidence type="ECO:0000256" key="12">
    <source>
        <dbReference type="ARBA" id="ARBA00022801"/>
    </source>
</evidence>
<protein>
    <recommendedName>
        <fullName evidence="6">Carboxypeptidase Q</fullName>
    </recommendedName>
    <alternativeName>
        <fullName evidence="21">Plasma glutamate carboxypeptidase</fullName>
    </alternativeName>
</protein>
<evidence type="ECO:0000256" key="3">
    <source>
        <dbReference type="ARBA" id="ARBA00004555"/>
    </source>
</evidence>
<dbReference type="PANTHER" id="PTHR12053">
    <property type="entry name" value="PROTEASE FAMILY M28 PLASMA GLUTAMATE CARBOXYPEPTIDASE-RELATED"/>
    <property type="match status" value="1"/>
</dbReference>
<evidence type="ECO:0000256" key="1">
    <source>
        <dbReference type="ARBA" id="ARBA00004240"/>
    </source>
</evidence>
<accession>A0AAW1DLP4</accession>
<dbReference type="InterPro" id="IPR046450">
    <property type="entry name" value="PA_dom_sf"/>
</dbReference>
<name>A0AAW1DLP4_9HEMI</name>
<dbReference type="GO" id="GO:0070573">
    <property type="term" value="F:metallodipeptidase activity"/>
    <property type="evidence" value="ECO:0007669"/>
    <property type="project" value="InterPro"/>
</dbReference>
<keyword evidence="9" id="KW-0645">Protease</keyword>
<dbReference type="EMBL" id="JAPXFL010000002">
    <property type="protein sequence ID" value="KAK9510610.1"/>
    <property type="molecule type" value="Genomic_DNA"/>
</dbReference>
<reference evidence="24 25" key="1">
    <citation type="submission" date="2022-12" db="EMBL/GenBank/DDBJ databases">
        <title>Chromosome-level genome assembly of true bugs.</title>
        <authorList>
            <person name="Ma L."/>
            <person name="Li H."/>
        </authorList>
    </citation>
    <scope>NUCLEOTIDE SEQUENCE [LARGE SCALE GENOMIC DNA]</scope>
    <source>
        <strain evidence="24">Lab_2022b</strain>
    </source>
</reference>
<evidence type="ECO:0000256" key="19">
    <source>
        <dbReference type="ARBA" id="ARBA00023228"/>
    </source>
</evidence>
<dbReference type="GO" id="GO:0004180">
    <property type="term" value="F:carboxypeptidase activity"/>
    <property type="evidence" value="ECO:0007669"/>
    <property type="project" value="UniProtKB-KW"/>
</dbReference>
<sequence length="477" mass="53289">MFSGKIFINLLTLFLTFSGFNCDKSIVKTVEFVNDNCVISSNLKEEIRNYQPIVNKIIKTVTEGKLKGQTWQELATFIDKFGSRISGSKNLENAIDYMLQRSKTFDLDNVHGEPVTVPHWVRGKEEAFLLKPRFFKLNILGLGGSIGTPKEGITAPVIVVESFDELKNRSTEAKGKIVVFAEKWVSYGVTVQYRQYAAVRAAEVGALASLVRSITPFSINSPHTGWQDYSNNVTKIPTASITVEDAEWLLRMDRKGIPIEIKLYMEAETLPSVESRNTVVEVTGHEEPSKFVLVSGHLDSWDVGQGAMDDGAGAFISWYSTVVLKKLMLRPKRTVRAVLWTGEEEGLIGAFAFRESHNKSDIVVLMESDEGTFSPQGLIFKGSPEAKCIIEEILKLFEPLGTNQLELSNDVGSDIMVWANDDVPLASLKNANERYFWFHHSDGDTMLVEDSDTLDKCTAFWTSVAYILADMSITLPR</sequence>
<keyword evidence="18" id="KW-0325">Glycoprotein</keyword>
<keyword evidence="13" id="KW-0256">Endoplasmic reticulum</keyword>
<comment type="similarity">
    <text evidence="5">Belongs to the peptidase M28 family.</text>
</comment>
<gene>
    <name evidence="24" type="ORF">O3M35_005355</name>
</gene>
<evidence type="ECO:0000256" key="7">
    <source>
        <dbReference type="ARBA" id="ARBA00022525"/>
    </source>
</evidence>
<evidence type="ECO:0000313" key="25">
    <source>
        <dbReference type="Proteomes" id="UP001461498"/>
    </source>
</evidence>
<evidence type="ECO:0000256" key="17">
    <source>
        <dbReference type="ARBA" id="ARBA00023145"/>
    </source>
</evidence>
<dbReference type="GO" id="GO:0005783">
    <property type="term" value="C:endoplasmic reticulum"/>
    <property type="evidence" value="ECO:0007669"/>
    <property type="project" value="UniProtKB-SubCell"/>
</dbReference>
<keyword evidence="8" id="KW-0121">Carboxypeptidase</keyword>
<evidence type="ECO:0000256" key="22">
    <source>
        <dbReference type="SAM" id="SignalP"/>
    </source>
</evidence>
<evidence type="ECO:0000313" key="24">
    <source>
        <dbReference type="EMBL" id="KAK9510610.1"/>
    </source>
</evidence>
<dbReference type="GO" id="GO:0005794">
    <property type="term" value="C:Golgi apparatus"/>
    <property type="evidence" value="ECO:0007669"/>
    <property type="project" value="UniProtKB-SubCell"/>
</dbReference>
<comment type="subcellular location">
    <subcellularLocation>
        <location evidence="1">Endoplasmic reticulum</location>
    </subcellularLocation>
    <subcellularLocation>
        <location evidence="3">Golgi apparatus</location>
    </subcellularLocation>
    <subcellularLocation>
        <location evidence="2">Lysosome</location>
    </subcellularLocation>
    <subcellularLocation>
        <location evidence="4">Secreted</location>
    </subcellularLocation>
</comment>
<keyword evidence="14" id="KW-0862">Zinc</keyword>
<dbReference type="InterPro" id="IPR007484">
    <property type="entry name" value="Peptidase_M28"/>
</dbReference>
<keyword evidence="17" id="KW-0865">Zymogen</keyword>
<feature type="signal peptide" evidence="22">
    <location>
        <begin position="1"/>
        <end position="22"/>
    </location>
</feature>
<proteinExistence type="inferred from homology"/>
<dbReference type="Proteomes" id="UP001461498">
    <property type="component" value="Unassembled WGS sequence"/>
</dbReference>
<dbReference type="InterPro" id="IPR039866">
    <property type="entry name" value="CPQ"/>
</dbReference>
<dbReference type="Gene3D" id="3.40.630.10">
    <property type="entry name" value="Zn peptidases"/>
    <property type="match status" value="1"/>
</dbReference>
<comment type="caution">
    <text evidence="24">The sequence shown here is derived from an EMBL/GenBank/DDBJ whole genome shotgun (WGS) entry which is preliminary data.</text>
</comment>
<evidence type="ECO:0000256" key="5">
    <source>
        <dbReference type="ARBA" id="ARBA00010918"/>
    </source>
</evidence>
<dbReference type="GO" id="GO:0005764">
    <property type="term" value="C:lysosome"/>
    <property type="evidence" value="ECO:0007669"/>
    <property type="project" value="UniProtKB-SubCell"/>
</dbReference>
<dbReference type="GO" id="GO:0043171">
    <property type="term" value="P:peptide catabolic process"/>
    <property type="evidence" value="ECO:0007669"/>
    <property type="project" value="TreeGrafter"/>
</dbReference>
<dbReference type="Gene3D" id="3.50.30.30">
    <property type="match status" value="1"/>
</dbReference>
<evidence type="ECO:0000256" key="20">
    <source>
        <dbReference type="ARBA" id="ARBA00025833"/>
    </source>
</evidence>
<dbReference type="AlphaFoldDB" id="A0AAW1DLP4"/>
<dbReference type="PANTHER" id="PTHR12053:SF3">
    <property type="entry name" value="CARBOXYPEPTIDASE Q"/>
    <property type="match status" value="1"/>
</dbReference>
<keyword evidence="11 22" id="KW-0732">Signal</keyword>
<feature type="chain" id="PRO_5043598126" description="Carboxypeptidase Q" evidence="22">
    <location>
        <begin position="23"/>
        <end position="477"/>
    </location>
</feature>
<dbReference type="CDD" id="cd03883">
    <property type="entry name" value="M28_Pgcp_like"/>
    <property type="match status" value="1"/>
</dbReference>